<dbReference type="Pfam" id="PF07045">
    <property type="entry name" value="DUF1330"/>
    <property type="match status" value="1"/>
</dbReference>
<evidence type="ECO:0000259" key="1">
    <source>
        <dbReference type="Pfam" id="PF07045"/>
    </source>
</evidence>
<evidence type="ECO:0000313" key="2">
    <source>
        <dbReference type="EMBL" id="GAA3997866.1"/>
    </source>
</evidence>
<name>A0ABP7RI04_9BURK</name>
<dbReference type="InterPro" id="IPR010753">
    <property type="entry name" value="DUF1330"/>
</dbReference>
<dbReference type="SUPFAM" id="SSF54909">
    <property type="entry name" value="Dimeric alpha+beta barrel"/>
    <property type="match status" value="1"/>
</dbReference>
<sequence>MAQQAYVVGRITVKDAALWAEYRSKVPDTLSPWGAELLFRGEAVATLGGYEEHSDIVTIGFPSVEAARGWFASPAYQALVALRQRAADVVLVVYASP</sequence>
<dbReference type="PANTHER" id="PTHR41521:SF4">
    <property type="entry name" value="BLR0684 PROTEIN"/>
    <property type="match status" value="1"/>
</dbReference>
<keyword evidence="3" id="KW-1185">Reference proteome</keyword>
<dbReference type="EMBL" id="BAABBP010000019">
    <property type="protein sequence ID" value="GAA3997866.1"/>
    <property type="molecule type" value="Genomic_DNA"/>
</dbReference>
<dbReference type="Proteomes" id="UP001501627">
    <property type="component" value="Unassembled WGS sequence"/>
</dbReference>
<gene>
    <name evidence="2" type="primary">cmaL</name>
    <name evidence="2" type="ORF">GCM10022279_21940</name>
</gene>
<reference evidence="3" key="1">
    <citation type="journal article" date="2019" name="Int. J. Syst. Evol. Microbiol.">
        <title>The Global Catalogue of Microorganisms (GCM) 10K type strain sequencing project: providing services to taxonomists for standard genome sequencing and annotation.</title>
        <authorList>
            <consortium name="The Broad Institute Genomics Platform"/>
            <consortium name="The Broad Institute Genome Sequencing Center for Infectious Disease"/>
            <person name="Wu L."/>
            <person name="Ma J."/>
        </authorList>
    </citation>
    <scope>NUCLEOTIDE SEQUENCE [LARGE SCALE GENOMIC DNA]</scope>
    <source>
        <strain evidence="3">JCM 17561</strain>
    </source>
</reference>
<proteinExistence type="predicted"/>
<dbReference type="RefSeq" id="WP_103044439.1">
    <property type="nucleotide sequence ID" value="NZ_BAABBP010000019.1"/>
</dbReference>
<evidence type="ECO:0000313" key="3">
    <source>
        <dbReference type="Proteomes" id="UP001501627"/>
    </source>
</evidence>
<accession>A0ABP7RI04</accession>
<dbReference type="PANTHER" id="PTHR41521">
    <property type="match status" value="1"/>
</dbReference>
<dbReference type="InterPro" id="IPR011008">
    <property type="entry name" value="Dimeric_a/b-barrel"/>
</dbReference>
<feature type="domain" description="DUF1330" evidence="1">
    <location>
        <begin position="4"/>
        <end position="93"/>
    </location>
</feature>
<protein>
    <submittedName>
        <fullName evidence="2">Coronamic acid biosynthesis protein CmaL</fullName>
    </submittedName>
</protein>
<organism evidence="2 3">
    <name type="scientific">Comamonas faecalis</name>
    <dbReference type="NCBI Taxonomy" id="1387849"/>
    <lineage>
        <taxon>Bacteria</taxon>
        <taxon>Pseudomonadati</taxon>
        <taxon>Pseudomonadota</taxon>
        <taxon>Betaproteobacteria</taxon>
        <taxon>Burkholderiales</taxon>
        <taxon>Comamonadaceae</taxon>
        <taxon>Comamonas</taxon>
    </lineage>
</organism>
<comment type="caution">
    <text evidence="2">The sequence shown here is derived from an EMBL/GenBank/DDBJ whole genome shotgun (WGS) entry which is preliminary data.</text>
</comment>
<dbReference type="Gene3D" id="3.30.70.100">
    <property type="match status" value="1"/>
</dbReference>